<gene>
    <name evidence="3" type="ORF">CLV35_1218</name>
</gene>
<dbReference type="InParanoid" id="A0A420XRT6"/>
<keyword evidence="4" id="KW-1185">Reference proteome</keyword>
<keyword evidence="3" id="KW-0482">Metalloprotease</keyword>
<comment type="caution">
    <text evidence="3">The sequence shown here is derived from an EMBL/GenBank/DDBJ whole genome shotgun (WGS) entry which is preliminary data.</text>
</comment>
<feature type="domain" description="SprT-like" evidence="2">
    <location>
        <begin position="1"/>
        <end position="139"/>
    </location>
</feature>
<dbReference type="SMART" id="SM00731">
    <property type="entry name" value="SprT"/>
    <property type="match status" value="1"/>
</dbReference>
<dbReference type="AlphaFoldDB" id="A0A420XRT6"/>
<evidence type="ECO:0000256" key="1">
    <source>
        <dbReference type="SAM" id="MobiDB-lite"/>
    </source>
</evidence>
<proteinExistence type="predicted"/>
<dbReference type="InterPro" id="IPR006640">
    <property type="entry name" value="SprT-like_domain"/>
</dbReference>
<dbReference type="RefSeq" id="WP_183061772.1">
    <property type="nucleotide sequence ID" value="NZ_RBWV01000010.1"/>
</dbReference>
<keyword evidence="3" id="KW-0378">Hydrolase</keyword>
<dbReference type="GO" id="GO:0006508">
    <property type="term" value="P:proteolysis"/>
    <property type="evidence" value="ECO:0007669"/>
    <property type="project" value="UniProtKB-KW"/>
</dbReference>
<feature type="region of interest" description="Disordered" evidence="1">
    <location>
        <begin position="168"/>
        <end position="189"/>
    </location>
</feature>
<dbReference type="Pfam" id="PF10263">
    <property type="entry name" value="SprT-like"/>
    <property type="match status" value="1"/>
</dbReference>
<dbReference type="GO" id="GO:0006950">
    <property type="term" value="P:response to stress"/>
    <property type="evidence" value="ECO:0007669"/>
    <property type="project" value="UniProtKB-ARBA"/>
</dbReference>
<protein>
    <submittedName>
        <fullName evidence="3">Putative SprT family Zn-dependent metalloprotease</fullName>
    </submittedName>
</protein>
<organism evidence="3 4">
    <name type="scientific">Motilibacter peucedani</name>
    <dbReference type="NCBI Taxonomy" id="598650"/>
    <lineage>
        <taxon>Bacteria</taxon>
        <taxon>Bacillati</taxon>
        <taxon>Actinomycetota</taxon>
        <taxon>Actinomycetes</taxon>
        <taxon>Motilibacterales</taxon>
        <taxon>Motilibacteraceae</taxon>
        <taxon>Motilibacter</taxon>
    </lineage>
</organism>
<evidence type="ECO:0000313" key="3">
    <source>
        <dbReference type="EMBL" id="RKS77529.1"/>
    </source>
</evidence>
<reference evidence="3 4" key="1">
    <citation type="submission" date="2018-10" db="EMBL/GenBank/DDBJ databases">
        <title>Genomic Encyclopedia of Archaeal and Bacterial Type Strains, Phase II (KMG-II): from individual species to whole genera.</title>
        <authorList>
            <person name="Goeker M."/>
        </authorList>
    </citation>
    <scope>NUCLEOTIDE SEQUENCE [LARGE SCALE GENOMIC DNA]</scope>
    <source>
        <strain evidence="3 4">RP-AC37</strain>
    </source>
</reference>
<name>A0A420XRT6_9ACTN</name>
<dbReference type="Proteomes" id="UP000281955">
    <property type="component" value="Unassembled WGS sequence"/>
</dbReference>
<feature type="compositionally biased region" description="Low complexity" evidence="1">
    <location>
        <begin position="174"/>
        <end position="187"/>
    </location>
</feature>
<evidence type="ECO:0000259" key="2">
    <source>
        <dbReference type="SMART" id="SM00731"/>
    </source>
</evidence>
<sequence>MELEEAEALARALMRQHGLRGWSLVFDGAKTRAGVCRASTREIGLSRVLTELHSPAEVRDTVLHEIAHALVGPHHGHDAVWRARAVAIGCSGNRCVSSESAAVPADWVGVCPAGHRTTRHRRPTRVQSCRRCSSRFDPRAVFTWTHQGRTVPMHPRYLDELRRLSGELPTGASRPAARGADGRAAAHGGAGDGLEELALELHLADPPPAARPLPPGAPVRLLGSGKYAGMVGVVEKRGRTRYHVRTRTGLVTAPFVLVRAL</sequence>
<keyword evidence="3" id="KW-0645">Protease</keyword>
<dbReference type="GO" id="GO:0008237">
    <property type="term" value="F:metallopeptidase activity"/>
    <property type="evidence" value="ECO:0007669"/>
    <property type="project" value="UniProtKB-KW"/>
</dbReference>
<evidence type="ECO:0000313" key="4">
    <source>
        <dbReference type="Proteomes" id="UP000281955"/>
    </source>
</evidence>
<accession>A0A420XRT6</accession>
<dbReference type="EMBL" id="RBWV01000010">
    <property type="protein sequence ID" value="RKS77529.1"/>
    <property type="molecule type" value="Genomic_DNA"/>
</dbReference>